<accession>A0A7Z2VWG3</accession>
<evidence type="ECO:0000313" key="2">
    <source>
        <dbReference type="Proteomes" id="UP000502415"/>
    </source>
</evidence>
<evidence type="ECO:0000313" key="1">
    <source>
        <dbReference type="EMBL" id="QJE00393.1"/>
    </source>
</evidence>
<gene>
    <name evidence="1" type="ORF">HH212_10455</name>
</gene>
<name>A0A7Z2VWG3_9BURK</name>
<sequence>MSRESEPVSCRPGCGACCTAPSISSPIPGMPDGKPAGVRCVQLDDRHGCRIFGQPGRPRVCASLQPSHEMCGASRTQAMLFLTELERLTA</sequence>
<dbReference type="EMBL" id="CP051685">
    <property type="protein sequence ID" value="QJE00393.1"/>
    <property type="molecule type" value="Genomic_DNA"/>
</dbReference>
<dbReference type="InterPro" id="IPR052572">
    <property type="entry name" value="UPF0153_domain"/>
</dbReference>
<dbReference type="AlphaFoldDB" id="A0A7Z2VWG3"/>
<keyword evidence="2" id="KW-1185">Reference proteome</keyword>
<dbReference type="RefSeq" id="WP_170202425.1">
    <property type="nucleotide sequence ID" value="NZ_CP051685.1"/>
</dbReference>
<dbReference type="InterPro" id="IPR005358">
    <property type="entry name" value="Puta_zinc/iron-chelating_dom"/>
</dbReference>
<proteinExistence type="predicted"/>
<dbReference type="Proteomes" id="UP000502415">
    <property type="component" value="Chromosome"/>
</dbReference>
<dbReference type="PANTHER" id="PTHR36931">
    <property type="entry name" value="UPF0153 PROTEIN YEIW"/>
    <property type="match status" value="1"/>
</dbReference>
<dbReference type="KEGG" id="mfy:HH212_10455"/>
<reference evidence="1 2" key="1">
    <citation type="submission" date="2020-04" db="EMBL/GenBank/DDBJ databases">
        <title>Genome sequencing of novel species.</title>
        <authorList>
            <person name="Heo J."/>
            <person name="Kim S.-J."/>
            <person name="Kim J.-S."/>
            <person name="Hong S.-B."/>
            <person name="Kwon S.-W."/>
        </authorList>
    </citation>
    <scope>NUCLEOTIDE SEQUENCE [LARGE SCALE GENOMIC DNA]</scope>
    <source>
        <strain evidence="1 2">GN2-R2</strain>
    </source>
</reference>
<dbReference type="Pfam" id="PF03692">
    <property type="entry name" value="CxxCxxCC"/>
    <property type="match status" value="1"/>
</dbReference>
<protein>
    <submittedName>
        <fullName evidence="1">YkgJ family cysteine cluster protein</fullName>
    </submittedName>
</protein>
<organism evidence="1 2">
    <name type="scientific">Massilia forsythiae</name>
    <dbReference type="NCBI Taxonomy" id="2728020"/>
    <lineage>
        <taxon>Bacteria</taxon>
        <taxon>Pseudomonadati</taxon>
        <taxon>Pseudomonadota</taxon>
        <taxon>Betaproteobacteria</taxon>
        <taxon>Burkholderiales</taxon>
        <taxon>Oxalobacteraceae</taxon>
        <taxon>Telluria group</taxon>
        <taxon>Massilia</taxon>
    </lineage>
</organism>
<dbReference type="PANTHER" id="PTHR36931:SF1">
    <property type="entry name" value="UPF0153 PROTEIN YEIW"/>
    <property type="match status" value="1"/>
</dbReference>